<organism evidence="6">
    <name type="scientific">bioreactor metagenome</name>
    <dbReference type="NCBI Taxonomy" id="1076179"/>
    <lineage>
        <taxon>unclassified sequences</taxon>
        <taxon>metagenomes</taxon>
        <taxon>ecological metagenomes</taxon>
    </lineage>
</organism>
<keyword evidence="4" id="KW-0540">Nuclease</keyword>
<dbReference type="Gene3D" id="3.10.450.30">
    <property type="entry name" value="Microbial ribonucleases"/>
    <property type="match status" value="1"/>
</dbReference>
<reference evidence="6" key="1">
    <citation type="submission" date="2019-08" db="EMBL/GenBank/DDBJ databases">
        <authorList>
            <person name="Kucharzyk K."/>
            <person name="Murdoch R.W."/>
            <person name="Higgins S."/>
            <person name="Loffler F."/>
        </authorList>
    </citation>
    <scope>NUCLEOTIDE SEQUENCE</scope>
</reference>
<protein>
    <recommendedName>
        <fullName evidence="2">Ribonuclease</fullName>
    </recommendedName>
</protein>
<proteinExistence type="predicted"/>
<keyword evidence="5 6" id="KW-0378">Hydrolase</keyword>
<comment type="subcellular location">
    <subcellularLocation>
        <location evidence="1">Secreted</location>
    </subcellularLocation>
</comment>
<evidence type="ECO:0000256" key="5">
    <source>
        <dbReference type="ARBA" id="ARBA00022801"/>
    </source>
</evidence>
<dbReference type="GO" id="GO:0004521">
    <property type="term" value="F:RNA endonuclease activity"/>
    <property type="evidence" value="ECO:0007669"/>
    <property type="project" value="InterPro"/>
</dbReference>
<dbReference type="Pfam" id="PF00545">
    <property type="entry name" value="Ribonuclease"/>
    <property type="match status" value="1"/>
</dbReference>
<evidence type="ECO:0000256" key="4">
    <source>
        <dbReference type="ARBA" id="ARBA00022722"/>
    </source>
</evidence>
<evidence type="ECO:0000313" key="6">
    <source>
        <dbReference type="EMBL" id="MPL86541.1"/>
    </source>
</evidence>
<dbReference type="AlphaFoldDB" id="A0A644V5S6"/>
<gene>
    <name evidence="6" type="ORF">SDC9_32523</name>
</gene>
<accession>A0A644V5S6</accession>
<name>A0A644V5S6_9ZZZZ</name>
<dbReference type="InterPro" id="IPR001887">
    <property type="entry name" value="Barnase"/>
</dbReference>
<comment type="caution">
    <text evidence="6">The sequence shown here is derived from an EMBL/GenBank/DDBJ whole genome shotgun (WGS) entry which is preliminary data.</text>
</comment>
<dbReference type="PROSITE" id="PS51257">
    <property type="entry name" value="PROKAR_LIPOPROTEIN"/>
    <property type="match status" value="1"/>
</dbReference>
<dbReference type="PIRSF" id="PIRSF001013">
    <property type="entry name" value="Barnase"/>
    <property type="match status" value="1"/>
</dbReference>
<dbReference type="InterPro" id="IPR016191">
    <property type="entry name" value="Ribonuclease/ribotoxin"/>
</dbReference>
<evidence type="ECO:0000256" key="3">
    <source>
        <dbReference type="ARBA" id="ARBA00022525"/>
    </source>
</evidence>
<dbReference type="EMBL" id="VSSQ01000223">
    <property type="protein sequence ID" value="MPL86541.1"/>
    <property type="molecule type" value="Genomic_DNA"/>
</dbReference>
<dbReference type="SUPFAM" id="SSF53933">
    <property type="entry name" value="Microbial ribonucleases"/>
    <property type="match status" value="1"/>
</dbReference>
<evidence type="ECO:0000256" key="2">
    <source>
        <dbReference type="ARBA" id="ARBA00022214"/>
    </source>
</evidence>
<dbReference type="GO" id="GO:0016787">
    <property type="term" value="F:hydrolase activity"/>
    <property type="evidence" value="ECO:0007669"/>
    <property type="project" value="UniProtKB-KW"/>
</dbReference>
<evidence type="ECO:0000256" key="1">
    <source>
        <dbReference type="ARBA" id="ARBA00004613"/>
    </source>
</evidence>
<dbReference type="InterPro" id="IPR000026">
    <property type="entry name" value="N1-like"/>
</dbReference>
<dbReference type="GO" id="GO:0003723">
    <property type="term" value="F:RNA binding"/>
    <property type="evidence" value="ECO:0007669"/>
    <property type="project" value="InterPro"/>
</dbReference>
<sequence>MKRLLALLVGMVLLTIVVIGCGKNTAINSSDSILPTRTVQIEENGVYTSRDDVALYLHTYNKLPSNFITKKTAMKLGWKHKGTLDEVAPGKSIGGDKFGNFENKLPVVAGRIYRECDIDYIKGNRGSKRIIFSNDGNIYYSGDHYKNFEKLY</sequence>
<dbReference type="PRINTS" id="PR00117">
    <property type="entry name" value="BARNASE"/>
</dbReference>
<dbReference type="GO" id="GO:0005576">
    <property type="term" value="C:extracellular region"/>
    <property type="evidence" value="ECO:0007669"/>
    <property type="project" value="UniProtKB-SubCell"/>
</dbReference>
<keyword evidence="3" id="KW-0964">Secreted</keyword>